<dbReference type="NCBIfam" id="NF003759">
    <property type="entry name" value="PRK05352.1-2"/>
    <property type="match status" value="1"/>
</dbReference>
<evidence type="ECO:0000259" key="11">
    <source>
        <dbReference type="Pfam" id="PF24836"/>
    </source>
</evidence>
<evidence type="ECO:0000313" key="13">
    <source>
        <dbReference type="Proteomes" id="UP000218427"/>
    </source>
</evidence>
<keyword evidence="4 8" id="KW-0915">Sodium</keyword>
<evidence type="ECO:0000313" key="12">
    <source>
        <dbReference type="EMBL" id="PCO06974.1"/>
    </source>
</evidence>
<feature type="domain" description="NqrA N-terminal barrel-sandwich hybrid" evidence="9">
    <location>
        <begin position="3"/>
        <end position="95"/>
    </location>
</feature>
<dbReference type="NCBIfam" id="TIGR01936">
    <property type="entry name" value="nqrA"/>
    <property type="match status" value="1"/>
</dbReference>
<feature type="domain" description="NqrA second alpha/beta" evidence="11">
    <location>
        <begin position="114"/>
        <end position="256"/>
    </location>
</feature>
<comment type="subunit">
    <text evidence="8">Composed of six subunits; NqrA, NqrB, NqrC, NqrD, NqrE and NqrF.</text>
</comment>
<evidence type="ECO:0000256" key="6">
    <source>
        <dbReference type="ARBA" id="ARBA00023075"/>
    </source>
</evidence>
<dbReference type="PANTHER" id="PTHR37839:SF1">
    <property type="entry name" value="NA(+)-TRANSLOCATING NADH-QUINONE REDUCTASE SUBUNIT A"/>
    <property type="match status" value="1"/>
</dbReference>
<dbReference type="RefSeq" id="WP_067081452.1">
    <property type="nucleotide sequence ID" value="NZ_LRFG02000001.1"/>
</dbReference>
<evidence type="ECO:0000256" key="4">
    <source>
        <dbReference type="ARBA" id="ARBA00023053"/>
    </source>
</evidence>
<keyword evidence="5 8" id="KW-0406">Ion transport</keyword>
<dbReference type="PANTHER" id="PTHR37839">
    <property type="entry name" value="NA(+)-TRANSLOCATING NADH-QUINONE REDUCTASE SUBUNIT A"/>
    <property type="match status" value="1"/>
</dbReference>
<evidence type="ECO:0000259" key="9">
    <source>
        <dbReference type="Pfam" id="PF05896"/>
    </source>
</evidence>
<reference evidence="12" key="1">
    <citation type="submission" date="2017-08" db="EMBL/GenBank/DDBJ databases">
        <title>Microbulbifer marisrubri sp. nov., a halophilic alphaproteobacterium isolated from marine sediment of the Yellow Sea, China.</title>
        <authorList>
            <person name="Zhang G."/>
            <person name="Xiong Q."/>
        </authorList>
    </citation>
    <scope>NUCLEOTIDE SEQUENCE [LARGE SCALE GENOMIC DNA]</scope>
    <source>
        <strain evidence="12">WRN-8</strain>
    </source>
</reference>
<evidence type="ECO:0000256" key="1">
    <source>
        <dbReference type="ARBA" id="ARBA00022448"/>
    </source>
</evidence>
<organism evidence="12 13">
    <name type="scientific">Microbulbifer flavimaris</name>
    <dbReference type="NCBI Taxonomy" id="1781068"/>
    <lineage>
        <taxon>Bacteria</taxon>
        <taxon>Pseudomonadati</taxon>
        <taxon>Pseudomonadota</taxon>
        <taxon>Gammaproteobacteria</taxon>
        <taxon>Cellvibrionales</taxon>
        <taxon>Microbulbiferaceae</taxon>
        <taxon>Microbulbifer</taxon>
    </lineage>
</organism>
<dbReference type="InterPro" id="IPR008703">
    <property type="entry name" value="NqrA"/>
</dbReference>
<accession>A0ABX4I3H8</accession>
<dbReference type="Pfam" id="PF11973">
    <property type="entry name" value="NQRA_SLBB"/>
    <property type="match status" value="1"/>
</dbReference>
<evidence type="ECO:0000256" key="8">
    <source>
        <dbReference type="HAMAP-Rule" id="MF_00425"/>
    </source>
</evidence>
<evidence type="ECO:0000256" key="5">
    <source>
        <dbReference type="ARBA" id="ARBA00023065"/>
    </source>
</evidence>
<proteinExistence type="inferred from homology"/>
<sequence>MRKIRRGLDLPISGAPEQVIQDGPALKTVAVLGPDYHGMKPTMAVAEGDRVKLGQLLFTDKKTEGVRYTAPAAGRVAAINRGARRALQSVVIEIDGDEAEEFASYGADQLAGLTGEQVRENLIQSGLWTALRTRPYSKVPALDAEPEAIFINAMDTNPLAADPAIIIAEQREAFEQGVLVLSRLADTTFVCSAPDADIPVPSASGIKHETFAGPHPAGLSGTHIHYLRPVKPGRTVWTVGYQDVIAVGKLFTTGRLFTDRVVAVAGPRVNKPRLLRTRLGADLNTLLDGEVQGDDNRVISGSVFGGRTAEGPLAFLGRYHNQISVLEEGRERPLLHYLRAGNKRFSIFPIYLSRLFKGKKFAFTTSTNGSERAMVPVGTYEQVMPLDILPTQLLRSLIVGDTATAQQLGAMELDEEDLALCTFVCPGKYEYGPILRDNLTRIEKEG</sequence>
<dbReference type="InterPro" id="IPR022615">
    <property type="entry name" value="NqrA_C_domain"/>
</dbReference>
<keyword evidence="7 8" id="KW-0739">Sodium transport</keyword>
<dbReference type="EC" id="7.2.1.1" evidence="8"/>
<evidence type="ECO:0000256" key="7">
    <source>
        <dbReference type="ARBA" id="ARBA00023201"/>
    </source>
</evidence>
<dbReference type="EMBL" id="LRFG02000001">
    <property type="protein sequence ID" value="PCO06974.1"/>
    <property type="molecule type" value="Genomic_DNA"/>
</dbReference>
<dbReference type="HAMAP" id="MF_00425">
    <property type="entry name" value="NqrA"/>
    <property type="match status" value="1"/>
</dbReference>
<comment type="caution">
    <text evidence="12">The sequence shown here is derived from an EMBL/GenBank/DDBJ whole genome shotgun (WGS) entry which is preliminary data.</text>
</comment>
<dbReference type="Pfam" id="PF24836">
    <property type="entry name" value="NQRA_2nd"/>
    <property type="match status" value="1"/>
</dbReference>
<protein>
    <recommendedName>
        <fullName evidence="8">Na(+)-translocating NADH-quinone reductase subunit A</fullName>
        <shortName evidence="8">Na(+)-NQR subunit A</shortName>
        <shortName evidence="8">Na(+)-translocating NQR subunit A</shortName>
        <ecNumber evidence="8">7.2.1.1</ecNumber>
    </recommendedName>
    <alternativeName>
        <fullName evidence="8">NQR complex subunit A</fullName>
    </alternativeName>
    <alternativeName>
        <fullName evidence="8">NQR-1 subunit A</fullName>
    </alternativeName>
</protein>
<dbReference type="Proteomes" id="UP000218427">
    <property type="component" value="Unassembled WGS sequence"/>
</dbReference>
<gene>
    <name evidence="8" type="primary">nqrA</name>
    <name evidence="12" type="ORF">AWR36_004365</name>
</gene>
<evidence type="ECO:0000256" key="2">
    <source>
        <dbReference type="ARBA" id="ARBA00022967"/>
    </source>
</evidence>
<feature type="domain" description="Na(+)-translocating NADH-quinone reductase subunit A C-terminal" evidence="10">
    <location>
        <begin position="261"/>
        <end position="310"/>
    </location>
</feature>
<dbReference type="InterPro" id="IPR056147">
    <property type="entry name" value="NQRA_N"/>
</dbReference>
<comment type="catalytic activity">
    <reaction evidence="8">
        <text>a ubiquinone + n Na(+)(in) + NADH + H(+) = a ubiquinol + n Na(+)(out) + NAD(+)</text>
        <dbReference type="Rhea" id="RHEA:47748"/>
        <dbReference type="Rhea" id="RHEA-COMP:9565"/>
        <dbReference type="Rhea" id="RHEA-COMP:9566"/>
        <dbReference type="ChEBI" id="CHEBI:15378"/>
        <dbReference type="ChEBI" id="CHEBI:16389"/>
        <dbReference type="ChEBI" id="CHEBI:17976"/>
        <dbReference type="ChEBI" id="CHEBI:29101"/>
        <dbReference type="ChEBI" id="CHEBI:57540"/>
        <dbReference type="ChEBI" id="CHEBI:57945"/>
        <dbReference type="EC" id="7.2.1.1"/>
    </reaction>
</comment>
<dbReference type="Pfam" id="PF05896">
    <property type="entry name" value="NQRA_N"/>
    <property type="match status" value="1"/>
</dbReference>
<keyword evidence="13" id="KW-1185">Reference proteome</keyword>
<name>A0ABX4I3H8_9GAMM</name>
<dbReference type="InterPro" id="IPR056148">
    <property type="entry name" value="NQRA_2nd"/>
</dbReference>
<keyword evidence="3 8" id="KW-0520">NAD</keyword>
<comment type="similarity">
    <text evidence="8">Belongs to the NqrA family.</text>
</comment>
<keyword evidence="1 8" id="KW-0813">Transport</keyword>
<evidence type="ECO:0000259" key="10">
    <source>
        <dbReference type="Pfam" id="PF11973"/>
    </source>
</evidence>
<keyword evidence="6 8" id="KW-0830">Ubiquinone</keyword>
<comment type="function">
    <text evidence="8">NQR complex catalyzes the reduction of ubiquinone-1 to ubiquinol by two successive reactions, coupled with the transport of Na(+) ions from the cytoplasm to the periplasm. NqrA to NqrE are probably involved in the second step, the conversion of ubisemiquinone to ubiquinol.</text>
</comment>
<keyword evidence="2 8" id="KW-1278">Translocase</keyword>
<evidence type="ECO:0000256" key="3">
    <source>
        <dbReference type="ARBA" id="ARBA00023027"/>
    </source>
</evidence>